<accession>A0A0E9V1Z4</accession>
<dbReference type="EMBL" id="GBXM01037334">
    <property type="protein sequence ID" value="JAH71243.1"/>
    <property type="molecule type" value="Transcribed_RNA"/>
</dbReference>
<reference evidence="1" key="2">
    <citation type="journal article" date="2015" name="Fish Shellfish Immunol.">
        <title>Early steps in the European eel (Anguilla anguilla)-Vibrio vulnificus interaction in the gills: Role of the RtxA13 toxin.</title>
        <authorList>
            <person name="Callol A."/>
            <person name="Pajuelo D."/>
            <person name="Ebbesson L."/>
            <person name="Teles M."/>
            <person name="MacKenzie S."/>
            <person name="Amaro C."/>
        </authorList>
    </citation>
    <scope>NUCLEOTIDE SEQUENCE</scope>
</reference>
<reference evidence="1" key="1">
    <citation type="submission" date="2014-11" db="EMBL/GenBank/DDBJ databases">
        <authorList>
            <person name="Amaro Gonzalez C."/>
        </authorList>
    </citation>
    <scope>NUCLEOTIDE SEQUENCE</scope>
</reference>
<dbReference type="AlphaFoldDB" id="A0A0E9V1Z4"/>
<name>A0A0E9V1Z4_ANGAN</name>
<protein>
    <submittedName>
        <fullName evidence="1">Uncharacterized protein</fullName>
    </submittedName>
</protein>
<organism evidence="1">
    <name type="scientific">Anguilla anguilla</name>
    <name type="common">European freshwater eel</name>
    <name type="synonym">Muraena anguilla</name>
    <dbReference type="NCBI Taxonomy" id="7936"/>
    <lineage>
        <taxon>Eukaryota</taxon>
        <taxon>Metazoa</taxon>
        <taxon>Chordata</taxon>
        <taxon>Craniata</taxon>
        <taxon>Vertebrata</taxon>
        <taxon>Euteleostomi</taxon>
        <taxon>Actinopterygii</taxon>
        <taxon>Neopterygii</taxon>
        <taxon>Teleostei</taxon>
        <taxon>Anguilliformes</taxon>
        <taxon>Anguillidae</taxon>
        <taxon>Anguilla</taxon>
    </lineage>
</organism>
<evidence type="ECO:0000313" key="1">
    <source>
        <dbReference type="EMBL" id="JAH71243.1"/>
    </source>
</evidence>
<sequence length="18" mass="2024">MMLQGLISPQYYLLSGPI</sequence>
<proteinExistence type="predicted"/>